<dbReference type="Proteomes" id="UP000663844">
    <property type="component" value="Unassembled WGS sequence"/>
</dbReference>
<proteinExistence type="predicted"/>
<gene>
    <name evidence="2" type="ORF">OXD698_LOCUS11421</name>
</gene>
<keyword evidence="1" id="KW-1133">Transmembrane helix</keyword>
<protein>
    <submittedName>
        <fullName evidence="2">Uncharacterized protein</fullName>
    </submittedName>
</protein>
<feature type="non-terminal residue" evidence="2">
    <location>
        <position position="1"/>
    </location>
</feature>
<keyword evidence="1" id="KW-0472">Membrane</keyword>
<evidence type="ECO:0000313" key="2">
    <source>
        <dbReference type="EMBL" id="CAF3688437.1"/>
    </source>
</evidence>
<organism evidence="2 3">
    <name type="scientific">Adineta steineri</name>
    <dbReference type="NCBI Taxonomy" id="433720"/>
    <lineage>
        <taxon>Eukaryota</taxon>
        <taxon>Metazoa</taxon>
        <taxon>Spiralia</taxon>
        <taxon>Gnathifera</taxon>
        <taxon>Rotifera</taxon>
        <taxon>Eurotatoria</taxon>
        <taxon>Bdelloidea</taxon>
        <taxon>Adinetida</taxon>
        <taxon>Adinetidae</taxon>
        <taxon>Adineta</taxon>
    </lineage>
</organism>
<evidence type="ECO:0000313" key="3">
    <source>
        <dbReference type="Proteomes" id="UP000663844"/>
    </source>
</evidence>
<keyword evidence="1" id="KW-0812">Transmembrane</keyword>
<feature type="transmembrane region" description="Helical" evidence="1">
    <location>
        <begin position="31"/>
        <end position="54"/>
    </location>
</feature>
<comment type="caution">
    <text evidence="2">The sequence shown here is derived from an EMBL/GenBank/DDBJ whole genome shotgun (WGS) entry which is preliminary data.</text>
</comment>
<sequence>MGNYLQSFRGNTDHGATETTRRAGWLPIKGMCIVLTVLFLMVVTIVCSLIPLYLSKKDTNVVVTSDANLNMLFATDLSASSGQTVIDDGSLTSQFNTKMGYSNGVLSVKSIALETGSITSTKRRKRQLRRLRAAVSCNATQASSGVSQGDNLRIIITINECPKTKCKTAYCFTQCVPEIKADIQSKLGLTSFSIVTNLGSYTVSCQFCVFDQVAS</sequence>
<evidence type="ECO:0000256" key="1">
    <source>
        <dbReference type="SAM" id="Phobius"/>
    </source>
</evidence>
<reference evidence="2" key="1">
    <citation type="submission" date="2021-02" db="EMBL/GenBank/DDBJ databases">
        <authorList>
            <person name="Nowell W R."/>
        </authorList>
    </citation>
    <scope>NUCLEOTIDE SEQUENCE</scope>
</reference>
<accession>A0A818TKD2</accession>
<dbReference type="AlphaFoldDB" id="A0A818TKD2"/>
<dbReference type="EMBL" id="CAJOAZ010000638">
    <property type="protein sequence ID" value="CAF3688437.1"/>
    <property type="molecule type" value="Genomic_DNA"/>
</dbReference>
<name>A0A818TKD2_9BILA</name>